<dbReference type="STRING" id="1220924.W2RP38"/>
<dbReference type="Proteomes" id="UP000030752">
    <property type="component" value="Unassembled WGS sequence"/>
</dbReference>
<keyword evidence="2" id="KW-0472">Membrane</keyword>
<gene>
    <name evidence="3" type="ORF">HMPREF1541_08434</name>
</gene>
<proteinExistence type="predicted"/>
<dbReference type="RefSeq" id="XP_008720975.1">
    <property type="nucleotide sequence ID" value="XM_008722753.1"/>
</dbReference>
<reference evidence="3 4" key="1">
    <citation type="submission" date="2013-03" db="EMBL/GenBank/DDBJ databases">
        <title>The Genome Sequence of Phialophora europaea CBS 101466.</title>
        <authorList>
            <consortium name="The Broad Institute Genomics Platform"/>
            <person name="Cuomo C."/>
            <person name="de Hoog S."/>
            <person name="Gorbushina A."/>
            <person name="Walker B."/>
            <person name="Young S.K."/>
            <person name="Zeng Q."/>
            <person name="Gargeya S."/>
            <person name="Fitzgerald M."/>
            <person name="Haas B."/>
            <person name="Abouelleil A."/>
            <person name="Allen A.W."/>
            <person name="Alvarado L."/>
            <person name="Arachchi H.M."/>
            <person name="Berlin A.M."/>
            <person name="Chapman S.B."/>
            <person name="Gainer-Dewar J."/>
            <person name="Goldberg J."/>
            <person name="Griggs A."/>
            <person name="Gujja S."/>
            <person name="Hansen M."/>
            <person name="Howarth C."/>
            <person name="Imamovic A."/>
            <person name="Ireland A."/>
            <person name="Larimer J."/>
            <person name="McCowan C."/>
            <person name="Murphy C."/>
            <person name="Pearson M."/>
            <person name="Poon T.W."/>
            <person name="Priest M."/>
            <person name="Roberts A."/>
            <person name="Saif S."/>
            <person name="Shea T."/>
            <person name="Sisk P."/>
            <person name="Sykes S."/>
            <person name="Wortman J."/>
            <person name="Nusbaum C."/>
            <person name="Birren B."/>
        </authorList>
    </citation>
    <scope>NUCLEOTIDE SEQUENCE [LARGE SCALE GENOMIC DNA]</scope>
    <source>
        <strain evidence="3 4">CBS 101466</strain>
    </source>
</reference>
<evidence type="ECO:0000313" key="4">
    <source>
        <dbReference type="Proteomes" id="UP000030752"/>
    </source>
</evidence>
<organism evidence="3 4">
    <name type="scientific">Cyphellophora europaea (strain CBS 101466)</name>
    <name type="common">Phialophora europaea</name>
    <dbReference type="NCBI Taxonomy" id="1220924"/>
    <lineage>
        <taxon>Eukaryota</taxon>
        <taxon>Fungi</taxon>
        <taxon>Dikarya</taxon>
        <taxon>Ascomycota</taxon>
        <taxon>Pezizomycotina</taxon>
        <taxon>Eurotiomycetes</taxon>
        <taxon>Chaetothyriomycetidae</taxon>
        <taxon>Chaetothyriales</taxon>
        <taxon>Cyphellophoraceae</taxon>
        <taxon>Cyphellophora</taxon>
    </lineage>
</organism>
<sequence length="344" mass="37705">MITAARRRLRTEESWVEISSRPSSSSSLAALADGPGRLPDERIPRPLVPRRSVTEPPRSASASAAGSSQDEYEDSSSESDRVLSSSNEELSRDAISDDEDDDNRTALGIPPTAVFTPQPNAFSHPPSSRPSQGSYFPRTTSAPNSHIRDRPLRSRPHLHRERERTGMASSYQPDHDAALRASLTTLLSCAAAVRPKPTSPDTDKEKLAERPIHSRPSAQPTMMRIIPESELDGNRPDPPKANKRRSRESSKERQAKKMRAQKMNAAAYSYDDYFISPTVASWVISAGMVLVFSAISFSAGYAWGREAGRIESEMRLTGGTCGKEVMKSSGSGLRHWGKASTVRT</sequence>
<protein>
    <submittedName>
        <fullName evidence="3">Uncharacterized protein</fullName>
    </submittedName>
</protein>
<evidence type="ECO:0000313" key="3">
    <source>
        <dbReference type="EMBL" id="ETN37443.1"/>
    </source>
</evidence>
<dbReference type="eggNOG" id="ENOG502SIH3">
    <property type="taxonomic scope" value="Eukaryota"/>
</dbReference>
<keyword evidence="2" id="KW-0812">Transmembrane</keyword>
<keyword evidence="4" id="KW-1185">Reference proteome</keyword>
<dbReference type="InParanoid" id="W2RP38"/>
<keyword evidence="2" id="KW-1133">Transmembrane helix</keyword>
<accession>W2RP38</accession>
<dbReference type="AlphaFoldDB" id="W2RP38"/>
<feature type="compositionally biased region" description="Basic and acidic residues" evidence="1">
    <location>
        <begin position="201"/>
        <end position="212"/>
    </location>
</feature>
<feature type="transmembrane region" description="Helical" evidence="2">
    <location>
        <begin position="279"/>
        <end position="304"/>
    </location>
</feature>
<dbReference type="GeneID" id="19975773"/>
<evidence type="ECO:0000256" key="2">
    <source>
        <dbReference type="SAM" id="Phobius"/>
    </source>
</evidence>
<feature type="region of interest" description="Disordered" evidence="1">
    <location>
        <begin position="192"/>
        <end position="257"/>
    </location>
</feature>
<evidence type="ECO:0000256" key="1">
    <source>
        <dbReference type="SAM" id="MobiDB-lite"/>
    </source>
</evidence>
<feature type="compositionally biased region" description="Low complexity" evidence="1">
    <location>
        <begin position="59"/>
        <end position="69"/>
    </location>
</feature>
<dbReference type="VEuPathDB" id="FungiDB:HMPREF1541_08434"/>
<dbReference type="EMBL" id="KB822724">
    <property type="protein sequence ID" value="ETN37443.1"/>
    <property type="molecule type" value="Genomic_DNA"/>
</dbReference>
<feature type="compositionally biased region" description="Polar residues" evidence="1">
    <location>
        <begin position="115"/>
        <end position="144"/>
    </location>
</feature>
<dbReference type="OrthoDB" id="5413188at2759"/>
<dbReference type="HOGENOM" id="CLU_036233_0_0_1"/>
<name>W2RP38_CYPE1</name>
<feature type="region of interest" description="Disordered" evidence="1">
    <location>
        <begin position="1"/>
        <end position="173"/>
    </location>
</feature>